<protein>
    <submittedName>
        <fullName evidence="1">Uncharacterized protein</fullName>
    </submittedName>
</protein>
<accession>A0A4R2P5N8</accession>
<gene>
    <name evidence="1" type="ORF">EV207_11183</name>
</gene>
<evidence type="ECO:0000313" key="2">
    <source>
        <dbReference type="Proteomes" id="UP000295416"/>
    </source>
</evidence>
<dbReference type="EMBL" id="SLXK01000011">
    <property type="protein sequence ID" value="TCP29281.1"/>
    <property type="molecule type" value="Genomic_DNA"/>
</dbReference>
<keyword evidence="2" id="KW-1185">Reference proteome</keyword>
<dbReference type="AlphaFoldDB" id="A0A4R2P5N8"/>
<organism evidence="1 2">
    <name type="scientific">Scopulibacillus darangshiensis</name>
    <dbReference type="NCBI Taxonomy" id="442528"/>
    <lineage>
        <taxon>Bacteria</taxon>
        <taxon>Bacillati</taxon>
        <taxon>Bacillota</taxon>
        <taxon>Bacilli</taxon>
        <taxon>Bacillales</taxon>
        <taxon>Sporolactobacillaceae</taxon>
        <taxon>Scopulibacillus</taxon>
    </lineage>
</organism>
<sequence length="48" mass="5403">MKTKIKIASKTKKSHNHKENLPIGKPLIGVARGLVALMCVRKLYFLIN</sequence>
<evidence type="ECO:0000313" key="1">
    <source>
        <dbReference type="EMBL" id="TCP29281.1"/>
    </source>
</evidence>
<comment type="caution">
    <text evidence="1">The sequence shown here is derived from an EMBL/GenBank/DDBJ whole genome shotgun (WGS) entry which is preliminary data.</text>
</comment>
<dbReference type="Proteomes" id="UP000295416">
    <property type="component" value="Unassembled WGS sequence"/>
</dbReference>
<reference evidence="1 2" key="1">
    <citation type="submission" date="2019-03" db="EMBL/GenBank/DDBJ databases">
        <title>Genomic Encyclopedia of Type Strains, Phase IV (KMG-IV): sequencing the most valuable type-strain genomes for metagenomic binning, comparative biology and taxonomic classification.</title>
        <authorList>
            <person name="Goeker M."/>
        </authorList>
    </citation>
    <scope>NUCLEOTIDE SEQUENCE [LARGE SCALE GENOMIC DNA]</scope>
    <source>
        <strain evidence="1 2">DSM 19377</strain>
    </source>
</reference>
<name>A0A4R2P5N8_9BACL</name>
<proteinExistence type="predicted"/>